<dbReference type="VEuPathDB" id="FungiDB:H257_17207"/>
<dbReference type="PANTHER" id="PTHR34496">
    <property type="entry name" value="GLCNAC TRANSFERASE-RELATED"/>
    <property type="match status" value="1"/>
</dbReference>
<evidence type="ECO:0000313" key="3">
    <source>
        <dbReference type="EMBL" id="RHZ07296.1"/>
    </source>
</evidence>
<feature type="signal peptide" evidence="1">
    <location>
        <begin position="1"/>
        <end position="16"/>
    </location>
</feature>
<dbReference type="Proteomes" id="UP000286510">
    <property type="component" value="Unassembled WGS sequence"/>
</dbReference>
<dbReference type="EMBL" id="QUTA01010524">
    <property type="protein sequence ID" value="RHX99532.1"/>
    <property type="molecule type" value="Genomic_DNA"/>
</dbReference>
<dbReference type="Proteomes" id="UP000266239">
    <property type="component" value="Unassembled WGS sequence"/>
</dbReference>
<evidence type="ECO:0000313" key="4">
    <source>
        <dbReference type="Proteomes" id="UP000266239"/>
    </source>
</evidence>
<dbReference type="AlphaFoldDB" id="A0A396ZV85"/>
<feature type="chain" id="PRO_5036074247" description="Glycosyltransferase 2-like domain-containing protein" evidence="1">
    <location>
        <begin position="17"/>
        <end position="540"/>
    </location>
</feature>
<sequence length="540" mass="61271">MHFRAAAAFVLAGVASTSVDMYNPPNINYNTEHGIVRHILDPATQNTPLRFTQQHLRPPPPRLPSVFDIFIGISSYRDGVRCGFTLFTAFSRATHPDRVYVGVVDQVLPTDATCLDEYCKLATSHWGECKFKSHITIDSHDAAASQGPTIARHTQQQLIRDEEFCLQLDAHSQLLADWDTKLVKEWVRTDNEMAVLTAYPSGFHMIDENGTYPHLSASHLCDHSKRSGPDDIPFATGILFIEYSERPQLSAFFGAGLSFSKCHAEKRVRVDNYTKWLFFGEESLRSYALWSHGYDLYSPSRHGSVVFHNWTNDPSRTSYVYHLYLFFIKLILRLCKSNFMLVYIRYMQHPLPEAARRRRADEEKASGNRVRAVLTLPFHGDVDTTGLSWFYNGSVRSVESFLGFHGVSNANASWDQERCHQLHWVPYERPEIVEQLLPGWVQEGLGAHERSNDMQNLVADTLQALRDQWTKDKEHMLHNVELMHLKGLEDRTHLPASVAEVLPAMAVGVALASVALVTRWRRRCTSSTSSSSAAKSSDYA</sequence>
<organism evidence="2 4">
    <name type="scientific">Aphanomyces astaci</name>
    <name type="common">Crayfish plague agent</name>
    <dbReference type="NCBI Taxonomy" id="112090"/>
    <lineage>
        <taxon>Eukaryota</taxon>
        <taxon>Sar</taxon>
        <taxon>Stramenopiles</taxon>
        <taxon>Oomycota</taxon>
        <taxon>Saprolegniomycetes</taxon>
        <taxon>Saprolegniales</taxon>
        <taxon>Verrucalvaceae</taxon>
        <taxon>Aphanomyces</taxon>
    </lineage>
</organism>
<dbReference type="InterPro" id="IPR021067">
    <property type="entry name" value="Glycosyltransferase"/>
</dbReference>
<dbReference type="PANTHER" id="PTHR34496:SF6">
    <property type="entry name" value="GLYCOSYLTRANSFERASE 2-LIKE DOMAIN-CONTAINING PROTEIN"/>
    <property type="match status" value="1"/>
</dbReference>
<evidence type="ECO:0000256" key="1">
    <source>
        <dbReference type="SAM" id="SignalP"/>
    </source>
</evidence>
<reference evidence="4 5" key="1">
    <citation type="submission" date="2018-08" db="EMBL/GenBank/DDBJ databases">
        <title>Aphanomyces genome sequencing and annotation.</title>
        <authorList>
            <person name="Minardi D."/>
            <person name="Oidtmann B."/>
            <person name="Van Der Giezen M."/>
            <person name="Studholme D.J."/>
        </authorList>
    </citation>
    <scope>NUCLEOTIDE SEQUENCE [LARGE SCALE GENOMIC DNA]</scope>
    <source>
        <strain evidence="3 5">FDL457</strain>
        <strain evidence="2 4">Yx</strain>
    </source>
</reference>
<protein>
    <recommendedName>
        <fullName evidence="6">Glycosyltransferase 2-like domain-containing protein</fullName>
    </recommendedName>
</protein>
<keyword evidence="1" id="KW-0732">Signal</keyword>
<evidence type="ECO:0000313" key="5">
    <source>
        <dbReference type="Proteomes" id="UP000286510"/>
    </source>
</evidence>
<comment type="caution">
    <text evidence="2">The sequence shown here is derived from an EMBL/GenBank/DDBJ whole genome shotgun (WGS) entry which is preliminary data.</text>
</comment>
<name>A0A396ZV85_APHAT</name>
<dbReference type="EMBL" id="QUTF01016276">
    <property type="protein sequence ID" value="RHZ07296.1"/>
    <property type="molecule type" value="Genomic_DNA"/>
</dbReference>
<evidence type="ECO:0000313" key="2">
    <source>
        <dbReference type="EMBL" id="RHX99532.1"/>
    </source>
</evidence>
<accession>A0A396ZV85</accession>
<evidence type="ECO:0008006" key="6">
    <source>
        <dbReference type="Google" id="ProtNLM"/>
    </source>
</evidence>
<gene>
    <name evidence="2" type="ORF">DYB25_007667</name>
    <name evidence="3" type="ORF">DYB26_006810</name>
</gene>
<proteinExistence type="predicted"/>
<dbReference type="Pfam" id="PF11397">
    <property type="entry name" value="GlcNAc"/>
    <property type="match status" value="2"/>
</dbReference>